<evidence type="ECO:0000256" key="2">
    <source>
        <dbReference type="ARBA" id="ARBA00023043"/>
    </source>
</evidence>
<dbReference type="PANTHER" id="PTHR24198:SF165">
    <property type="entry name" value="ANKYRIN REPEAT-CONTAINING PROTEIN-RELATED"/>
    <property type="match status" value="1"/>
</dbReference>
<sequence length="272" mass="30095">MSAESDREGIEARRRVLVGSILAPSDKDQFIEASFATHFGRNVPELGFWTAFDQACSFVAEGASWHTPRQLMISHSLPQQVNGKDARGETMLTLAATFGRAKVVSILCQIKGDPRIENAKGWSTVHVAAAYSHVNVLEVLLRLGVSMNEADSRLGCTPLHLAASVDNVQVLKLLYESKKADFWKKARNGFSVLHVASTHGSEKCVKFLLKTFPDMKFHSDDVLNESPAHKAAKHLHPNIYRNLTSLGARDDLENIEGDSAHEMSTFSTRYSF</sequence>
<comment type="caution">
    <text evidence="4">The sequence shown here is derived from an EMBL/GenBank/DDBJ whole genome shotgun (WGS) entry which is preliminary data.</text>
</comment>
<gene>
    <name evidence="4" type="ORF">V7S43_018253</name>
</gene>
<name>A0ABD3ER47_9STRA</name>
<feature type="repeat" description="ANK" evidence="3">
    <location>
        <begin position="154"/>
        <end position="176"/>
    </location>
</feature>
<feature type="repeat" description="ANK" evidence="3">
    <location>
        <begin position="120"/>
        <end position="152"/>
    </location>
</feature>
<feature type="repeat" description="ANK" evidence="3">
    <location>
        <begin position="188"/>
        <end position="220"/>
    </location>
</feature>
<evidence type="ECO:0000256" key="1">
    <source>
        <dbReference type="ARBA" id="ARBA00022737"/>
    </source>
</evidence>
<evidence type="ECO:0000313" key="4">
    <source>
        <dbReference type="EMBL" id="KAL3656796.1"/>
    </source>
</evidence>
<dbReference type="PANTHER" id="PTHR24198">
    <property type="entry name" value="ANKYRIN REPEAT AND PROTEIN KINASE DOMAIN-CONTAINING PROTEIN"/>
    <property type="match status" value="1"/>
</dbReference>
<proteinExistence type="predicted"/>
<dbReference type="Pfam" id="PF12796">
    <property type="entry name" value="Ank_2"/>
    <property type="match status" value="1"/>
</dbReference>
<dbReference type="InterPro" id="IPR002110">
    <property type="entry name" value="Ankyrin_rpt"/>
</dbReference>
<keyword evidence="1" id="KW-0677">Repeat</keyword>
<dbReference type="Proteomes" id="UP001632037">
    <property type="component" value="Unassembled WGS sequence"/>
</dbReference>
<dbReference type="EMBL" id="JBIMZQ010000073">
    <property type="protein sequence ID" value="KAL3656796.1"/>
    <property type="molecule type" value="Genomic_DNA"/>
</dbReference>
<accession>A0ABD3ER47</accession>
<evidence type="ECO:0000256" key="3">
    <source>
        <dbReference type="PROSITE-ProRule" id="PRU00023"/>
    </source>
</evidence>
<evidence type="ECO:0008006" key="6">
    <source>
        <dbReference type="Google" id="ProtNLM"/>
    </source>
</evidence>
<protein>
    <recommendedName>
        <fullName evidence="6">Ankyrin repeat protein</fullName>
    </recommendedName>
</protein>
<dbReference type="SUPFAM" id="SSF48403">
    <property type="entry name" value="Ankyrin repeat"/>
    <property type="match status" value="1"/>
</dbReference>
<dbReference type="PROSITE" id="PS50088">
    <property type="entry name" value="ANK_REPEAT"/>
    <property type="match status" value="3"/>
</dbReference>
<dbReference type="PROSITE" id="PS50297">
    <property type="entry name" value="ANK_REP_REGION"/>
    <property type="match status" value="2"/>
</dbReference>
<dbReference type="SMART" id="SM00248">
    <property type="entry name" value="ANK"/>
    <property type="match status" value="5"/>
</dbReference>
<keyword evidence="2 3" id="KW-0040">ANK repeat</keyword>
<dbReference type="AlphaFoldDB" id="A0ABD3ER47"/>
<evidence type="ECO:0000313" key="5">
    <source>
        <dbReference type="Proteomes" id="UP001632037"/>
    </source>
</evidence>
<organism evidence="4 5">
    <name type="scientific">Phytophthora oleae</name>
    <dbReference type="NCBI Taxonomy" id="2107226"/>
    <lineage>
        <taxon>Eukaryota</taxon>
        <taxon>Sar</taxon>
        <taxon>Stramenopiles</taxon>
        <taxon>Oomycota</taxon>
        <taxon>Peronosporomycetes</taxon>
        <taxon>Peronosporales</taxon>
        <taxon>Peronosporaceae</taxon>
        <taxon>Phytophthora</taxon>
    </lineage>
</organism>
<reference evidence="4 5" key="1">
    <citation type="submission" date="2024-09" db="EMBL/GenBank/DDBJ databases">
        <title>Genome sequencing and assembly of Phytophthora oleae, isolate VK10A, causative agent of rot of olive drupes.</title>
        <authorList>
            <person name="Conti Taguali S."/>
            <person name="Riolo M."/>
            <person name="La Spada F."/>
            <person name="Cacciola S.O."/>
            <person name="Dionisio G."/>
        </authorList>
    </citation>
    <scope>NUCLEOTIDE SEQUENCE [LARGE SCALE GENOMIC DNA]</scope>
    <source>
        <strain evidence="4 5">VK10A</strain>
    </source>
</reference>
<dbReference type="InterPro" id="IPR036770">
    <property type="entry name" value="Ankyrin_rpt-contain_sf"/>
</dbReference>
<keyword evidence="5" id="KW-1185">Reference proteome</keyword>
<dbReference type="Gene3D" id="1.25.40.20">
    <property type="entry name" value="Ankyrin repeat-containing domain"/>
    <property type="match status" value="1"/>
</dbReference>